<dbReference type="EC" id="2.7.11.1" evidence="1"/>
<evidence type="ECO:0000256" key="4">
    <source>
        <dbReference type="ARBA" id="ARBA00022741"/>
    </source>
</evidence>
<evidence type="ECO:0000256" key="7">
    <source>
        <dbReference type="PROSITE-ProRule" id="PRU10141"/>
    </source>
</evidence>
<dbReference type="PROSITE" id="PS50011">
    <property type="entry name" value="PROTEIN_KINASE_DOM"/>
    <property type="match status" value="1"/>
</dbReference>
<dbReference type="Proteomes" id="UP000276133">
    <property type="component" value="Unassembled WGS sequence"/>
</dbReference>
<comment type="similarity">
    <text evidence="8">Belongs to the protein kinase superfamily.</text>
</comment>
<dbReference type="STRING" id="10195.A0A3M7TBC8"/>
<dbReference type="SMART" id="SM00220">
    <property type="entry name" value="S_TKc"/>
    <property type="match status" value="1"/>
</dbReference>
<dbReference type="GO" id="GO:0044773">
    <property type="term" value="P:mitotic DNA damage checkpoint signaling"/>
    <property type="evidence" value="ECO:0007669"/>
    <property type="project" value="TreeGrafter"/>
</dbReference>
<dbReference type="GO" id="GO:0005524">
    <property type="term" value="F:ATP binding"/>
    <property type="evidence" value="ECO:0007669"/>
    <property type="project" value="UniProtKB-UniRule"/>
</dbReference>
<dbReference type="GO" id="GO:0005634">
    <property type="term" value="C:nucleus"/>
    <property type="evidence" value="ECO:0007669"/>
    <property type="project" value="TreeGrafter"/>
</dbReference>
<dbReference type="PANTHER" id="PTHR44167">
    <property type="entry name" value="OVARIAN-SPECIFIC SERINE/THREONINE-PROTEIN KINASE LOK-RELATED"/>
    <property type="match status" value="1"/>
</dbReference>
<dbReference type="Gene3D" id="3.30.200.20">
    <property type="entry name" value="Phosphorylase Kinase, domain 1"/>
    <property type="match status" value="1"/>
</dbReference>
<dbReference type="Pfam" id="PF00069">
    <property type="entry name" value="Pkinase"/>
    <property type="match status" value="2"/>
</dbReference>
<gene>
    <name evidence="11" type="ORF">BpHYR1_003441</name>
</gene>
<evidence type="ECO:0000256" key="6">
    <source>
        <dbReference type="ARBA" id="ARBA00022840"/>
    </source>
</evidence>
<protein>
    <recommendedName>
        <fullName evidence="1">non-specific serine/threonine protein kinase</fullName>
        <ecNumber evidence="1">2.7.11.1</ecNumber>
    </recommendedName>
</protein>
<keyword evidence="4 7" id="KW-0547">Nucleotide-binding</keyword>
<keyword evidence="11" id="KW-0131">Cell cycle</keyword>
<dbReference type="EMBL" id="REGN01000010">
    <property type="protein sequence ID" value="RNA45175.1"/>
    <property type="molecule type" value="Genomic_DNA"/>
</dbReference>
<evidence type="ECO:0000259" key="10">
    <source>
        <dbReference type="PROSITE" id="PS50011"/>
    </source>
</evidence>
<dbReference type="SUPFAM" id="SSF56112">
    <property type="entry name" value="Protein kinase-like (PK-like)"/>
    <property type="match status" value="1"/>
</dbReference>
<dbReference type="OrthoDB" id="10020333at2759"/>
<evidence type="ECO:0000256" key="8">
    <source>
        <dbReference type="RuleBase" id="RU000304"/>
    </source>
</evidence>
<keyword evidence="12" id="KW-1185">Reference proteome</keyword>
<dbReference type="PANTHER" id="PTHR44167:SF23">
    <property type="entry name" value="CDC7 KINASE, ISOFORM A-RELATED"/>
    <property type="match status" value="1"/>
</dbReference>
<feature type="compositionally biased region" description="Low complexity" evidence="9">
    <location>
        <begin position="224"/>
        <end position="234"/>
    </location>
</feature>
<evidence type="ECO:0000256" key="9">
    <source>
        <dbReference type="SAM" id="MobiDB-lite"/>
    </source>
</evidence>
<sequence>MDDIEDLYNLFPEIKDHICVSKKIGQGTFSYVYLGQVLSKPDKKVALKYVIPSSSPSRTKQEIDCLLNIGGTENVIGVNAVLRNKSHILIIMPFIEHESFNDTFISWNLEEVRDYMKALLIALNRVHQCGIIHRDVKPSNFLYDRNKKMYALVDFGLAQNYDKSSENIFNYEKLNKNRSINENIPARKNMIAINSKKTAGHLILTAPKTQNKSEVNSLPHGPSSEKSQISNSQSFDRNLNEQTKKATSPNLNSHSKKFDSPKTNANTLQKYYSFQKSAFSDKCNCYNMPIVCEICTARSNKWAPRAGTAGFRAPEVLFRSNYQTPAVDIWSAGIVFLSILSGRYPFFKAVDDNMAIMQLVSLFGAESVRKSSIKYGESFVCSHDKKPEELKDICTKLRRKTASSLGSKKNSNSEILEEFPDCAYDLLKKLLDLDYEKRLSAECALKHQFFQN</sequence>
<keyword evidence="2 8" id="KW-0723">Serine/threonine-protein kinase</keyword>
<reference evidence="11 12" key="1">
    <citation type="journal article" date="2018" name="Sci. Rep.">
        <title>Genomic signatures of local adaptation to the degree of environmental predictability in rotifers.</title>
        <authorList>
            <person name="Franch-Gras L."/>
            <person name="Hahn C."/>
            <person name="Garcia-Roger E.M."/>
            <person name="Carmona M.J."/>
            <person name="Serra M."/>
            <person name="Gomez A."/>
        </authorList>
    </citation>
    <scope>NUCLEOTIDE SEQUENCE [LARGE SCALE GENOMIC DNA]</scope>
    <source>
        <strain evidence="11">HYR1</strain>
    </source>
</reference>
<evidence type="ECO:0000313" key="11">
    <source>
        <dbReference type="EMBL" id="RNA45175.1"/>
    </source>
</evidence>
<dbReference type="PROSITE" id="PS00108">
    <property type="entry name" value="PROTEIN_KINASE_ST"/>
    <property type="match status" value="1"/>
</dbReference>
<name>A0A3M7TBC8_BRAPC</name>
<feature type="compositionally biased region" description="Polar residues" evidence="9">
    <location>
        <begin position="207"/>
        <end position="216"/>
    </location>
</feature>
<dbReference type="InterPro" id="IPR011009">
    <property type="entry name" value="Kinase-like_dom_sf"/>
</dbReference>
<evidence type="ECO:0000256" key="1">
    <source>
        <dbReference type="ARBA" id="ARBA00012513"/>
    </source>
</evidence>
<comment type="caution">
    <text evidence="11">The sequence shown here is derived from an EMBL/GenBank/DDBJ whole genome shotgun (WGS) entry which is preliminary data.</text>
</comment>
<dbReference type="AlphaFoldDB" id="A0A3M7TBC8"/>
<evidence type="ECO:0000256" key="5">
    <source>
        <dbReference type="ARBA" id="ARBA00022777"/>
    </source>
</evidence>
<feature type="binding site" evidence="7">
    <location>
        <position position="48"/>
    </location>
    <ligand>
        <name>ATP</name>
        <dbReference type="ChEBI" id="CHEBI:30616"/>
    </ligand>
</feature>
<dbReference type="GO" id="GO:0051301">
    <property type="term" value="P:cell division"/>
    <property type="evidence" value="ECO:0007669"/>
    <property type="project" value="UniProtKB-KW"/>
</dbReference>
<keyword evidence="6 7" id="KW-0067">ATP-binding</keyword>
<dbReference type="Gene3D" id="1.10.510.10">
    <property type="entry name" value="Transferase(Phosphotransferase) domain 1"/>
    <property type="match status" value="2"/>
</dbReference>
<proteinExistence type="inferred from homology"/>
<dbReference type="GO" id="GO:0004674">
    <property type="term" value="F:protein serine/threonine kinase activity"/>
    <property type="evidence" value="ECO:0007669"/>
    <property type="project" value="UniProtKB-KW"/>
</dbReference>
<keyword evidence="5 11" id="KW-0418">Kinase</keyword>
<keyword evidence="3" id="KW-0808">Transferase</keyword>
<evidence type="ECO:0000256" key="2">
    <source>
        <dbReference type="ARBA" id="ARBA00022527"/>
    </source>
</evidence>
<dbReference type="InterPro" id="IPR008271">
    <property type="entry name" value="Ser/Thr_kinase_AS"/>
</dbReference>
<organism evidence="11 12">
    <name type="scientific">Brachionus plicatilis</name>
    <name type="common">Marine rotifer</name>
    <name type="synonym">Brachionus muelleri</name>
    <dbReference type="NCBI Taxonomy" id="10195"/>
    <lineage>
        <taxon>Eukaryota</taxon>
        <taxon>Metazoa</taxon>
        <taxon>Spiralia</taxon>
        <taxon>Gnathifera</taxon>
        <taxon>Rotifera</taxon>
        <taxon>Eurotatoria</taxon>
        <taxon>Monogononta</taxon>
        <taxon>Pseudotrocha</taxon>
        <taxon>Ploima</taxon>
        <taxon>Brachionidae</taxon>
        <taxon>Brachionus</taxon>
    </lineage>
</organism>
<feature type="domain" description="Protein kinase" evidence="10">
    <location>
        <begin position="18"/>
        <end position="450"/>
    </location>
</feature>
<dbReference type="InterPro" id="IPR000719">
    <property type="entry name" value="Prot_kinase_dom"/>
</dbReference>
<dbReference type="PROSITE" id="PS00107">
    <property type="entry name" value="PROTEIN_KINASE_ATP"/>
    <property type="match status" value="1"/>
</dbReference>
<feature type="region of interest" description="Disordered" evidence="9">
    <location>
        <begin position="206"/>
        <end position="262"/>
    </location>
</feature>
<accession>A0A3M7TBC8</accession>
<evidence type="ECO:0000313" key="12">
    <source>
        <dbReference type="Proteomes" id="UP000276133"/>
    </source>
</evidence>
<evidence type="ECO:0000256" key="3">
    <source>
        <dbReference type="ARBA" id="ARBA00022679"/>
    </source>
</evidence>
<keyword evidence="11" id="KW-0132">Cell division</keyword>
<dbReference type="InterPro" id="IPR017441">
    <property type="entry name" value="Protein_kinase_ATP_BS"/>
</dbReference>